<dbReference type="EMBL" id="CP116341">
    <property type="protein sequence ID" value="WOV84962.1"/>
    <property type="molecule type" value="Genomic_DNA"/>
</dbReference>
<keyword evidence="1" id="KW-1133">Transmembrane helix</keyword>
<evidence type="ECO:0000256" key="1">
    <source>
        <dbReference type="SAM" id="Phobius"/>
    </source>
</evidence>
<protein>
    <submittedName>
        <fullName evidence="2">Cytochrome c oxidase subunit 2A</fullName>
    </submittedName>
</protein>
<feature type="transmembrane region" description="Helical" evidence="1">
    <location>
        <begin position="21"/>
        <end position="44"/>
    </location>
</feature>
<gene>
    <name evidence="2" type="ORF">PGH26_03275</name>
</gene>
<reference evidence="2 3" key="1">
    <citation type="submission" date="2023-01" db="EMBL/GenBank/DDBJ databases">
        <title>Sporosarcina sp. nov., isolated from Korean tranditional fermented seafood 'Jeotgal'.</title>
        <authorList>
            <person name="Yang A.-I."/>
        </authorList>
    </citation>
    <scope>NUCLEOTIDE SEQUENCE [LARGE SCALE GENOMIC DNA]</scope>
    <source>
        <strain evidence="2 3">B2O-1</strain>
    </source>
</reference>
<name>A0ABZ0KYH8_9BACL</name>
<accession>A0ABZ0KYH8</accession>
<dbReference type="Proteomes" id="UP001303532">
    <property type="component" value="Chromosome"/>
</dbReference>
<organism evidence="2 3">
    <name type="scientific">Sporosarcina jeotgali</name>
    <dbReference type="NCBI Taxonomy" id="3020056"/>
    <lineage>
        <taxon>Bacteria</taxon>
        <taxon>Bacillati</taxon>
        <taxon>Bacillota</taxon>
        <taxon>Bacilli</taxon>
        <taxon>Bacillales</taxon>
        <taxon>Caryophanaceae</taxon>
        <taxon>Sporosarcina</taxon>
    </lineage>
</organism>
<proteinExistence type="predicted"/>
<dbReference type="RefSeq" id="WP_323692603.1">
    <property type="nucleotide sequence ID" value="NZ_CP116341.1"/>
</dbReference>
<sequence length="47" mass="5199">MAKKQKSNAVASSEESSNLKGTFIMVMILGVLMVGAWFGAYWLFISR</sequence>
<keyword evidence="3" id="KW-1185">Reference proteome</keyword>
<evidence type="ECO:0000313" key="3">
    <source>
        <dbReference type="Proteomes" id="UP001303532"/>
    </source>
</evidence>
<keyword evidence="1" id="KW-0472">Membrane</keyword>
<evidence type="ECO:0000313" key="2">
    <source>
        <dbReference type="EMBL" id="WOV84962.1"/>
    </source>
</evidence>
<keyword evidence="1" id="KW-0812">Transmembrane</keyword>